<feature type="compositionally biased region" description="Polar residues" evidence="1">
    <location>
        <begin position="1"/>
        <end position="26"/>
    </location>
</feature>
<keyword evidence="3" id="KW-1185">Reference proteome</keyword>
<feature type="region of interest" description="Disordered" evidence="1">
    <location>
        <begin position="351"/>
        <end position="375"/>
    </location>
</feature>
<dbReference type="Proteomes" id="UP000245771">
    <property type="component" value="Unassembled WGS sequence"/>
</dbReference>
<feature type="region of interest" description="Disordered" evidence="1">
    <location>
        <begin position="1"/>
        <end position="83"/>
    </location>
</feature>
<feature type="region of interest" description="Disordered" evidence="1">
    <location>
        <begin position="388"/>
        <end position="408"/>
    </location>
</feature>
<evidence type="ECO:0000313" key="3">
    <source>
        <dbReference type="Proteomes" id="UP000245771"/>
    </source>
</evidence>
<dbReference type="GeneID" id="37022747"/>
<feature type="compositionally biased region" description="Low complexity" evidence="1">
    <location>
        <begin position="65"/>
        <end position="79"/>
    </location>
</feature>
<gene>
    <name evidence="2" type="ORF">FA14DRAFT_179926</name>
</gene>
<dbReference type="InParanoid" id="A0A316V754"/>
<organism evidence="2 3">
    <name type="scientific">Meira miltonrushii</name>
    <dbReference type="NCBI Taxonomy" id="1280837"/>
    <lineage>
        <taxon>Eukaryota</taxon>
        <taxon>Fungi</taxon>
        <taxon>Dikarya</taxon>
        <taxon>Basidiomycota</taxon>
        <taxon>Ustilaginomycotina</taxon>
        <taxon>Exobasidiomycetes</taxon>
        <taxon>Exobasidiales</taxon>
        <taxon>Brachybasidiaceae</taxon>
        <taxon>Meira</taxon>
    </lineage>
</organism>
<dbReference type="AlphaFoldDB" id="A0A316V754"/>
<proteinExistence type="predicted"/>
<name>A0A316V754_9BASI</name>
<evidence type="ECO:0000256" key="1">
    <source>
        <dbReference type="SAM" id="MobiDB-lite"/>
    </source>
</evidence>
<evidence type="ECO:0000313" key="2">
    <source>
        <dbReference type="EMBL" id="PWN33272.1"/>
    </source>
</evidence>
<dbReference type="RefSeq" id="XP_025353574.1">
    <property type="nucleotide sequence ID" value="XM_025500966.1"/>
</dbReference>
<feature type="compositionally biased region" description="Acidic residues" evidence="1">
    <location>
        <begin position="351"/>
        <end position="370"/>
    </location>
</feature>
<reference evidence="2 3" key="1">
    <citation type="journal article" date="2018" name="Mol. Biol. Evol.">
        <title>Broad Genomic Sampling Reveals a Smut Pathogenic Ancestry of the Fungal Clade Ustilaginomycotina.</title>
        <authorList>
            <person name="Kijpornyongpan T."/>
            <person name="Mondo S.J."/>
            <person name="Barry K."/>
            <person name="Sandor L."/>
            <person name="Lee J."/>
            <person name="Lipzen A."/>
            <person name="Pangilinan J."/>
            <person name="LaButti K."/>
            <person name="Hainaut M."/>
            <person name="Henrissat B."/>
            <person name="Grigoriev I.V."/>
            <person name="Spatafora J.W."/>
            <person name="Aime M.C."/>
        </authorList>
    </citation>
    <scope>NUCLEOTIDE SEQUENCE [LARGE SCALE GENOMIC DNA]</scope>
    <source>
        <strain evidence="2 3">MCA 3882</strain>
    </source>
</reference>
<dbReference type="EMBL" id="KZ819604">
    <property type="protein sequence ID" value="PWN33272.1"/>
    <property type="molecule type" value="Genomic_DNA"/>
</dbReference>
<accession>A0A316V754</accession>
<sequence length="439" mass="50988">MSSTTNFFANLKKLSNSKEQSTNNNNIKEDRKDSGISLLPSWKGKQETTEGSTTSSSDQRKSNESTHSSFFSSWGSSKSLNKDVDSDRSPYFIQTWWDPRMPGAEMKEGNTSPRSRPLSLVSYLPPIWVEEEMEKVSPDETLVNDDEISIMVSMYDDDEQSLAQDQIPTQDYAFLTVPVQNSISSHAIPTSNREEPSKTRKVRFEIGARLDPNEDCLLNFAHPIHAKRQHRHTNRCHHVRFVLEGKEGEVIKNTTPRSPNHKVNHELTSCLKIASKTEQPLKSILRTTNNKKTARVTFDEHISTHTVDRHIEWDQTVSENRSLRRTIRARKLEKRRQLILTKPIEQWIDDVEQDEGLPIDGEDNEEEYSSDEPKYQYTQDEQFERLLSAFSDDEDDEPVKTTFLEKRQSHTSMEHLEFTNAQRIRFERQWLPKMFLESI</sequence>
<protein>
    <submittedName>
        <fullName evidence="2">Uncharacterized protein</fullName>
    </submittedName>
</protein>